<sequence>MESASGMHMEKSFRRSRAGRDKNFRRHDGSGIDRTGVRAIAQSPCSVMPGATDRTGIATRQVAGRVTAQGHAPVEVHSANGVSGVFAPPTRRERVGYAPVARRGYGGAGRWHAPVMRRRGGGDAAHRRLPRVDRATGEAEVAMRRKALIHRAGRSEIGHVGQYGAKRASPSLRAERSNPLARDGLLRSARNDDIRL</sequence>
<gene>
    <name evidence="2" type="ORF">CP98_01165</name>
</gene>
<proteinExistence type="predicted"/>
<dbReference type="AlphaFoldDB" id="A0A084ER49"/>
<evidence type="ECO:0000256" key="1">
    <source>
        <dbReference type="SAM" id="MobiDB-lite"/>
    </source>
</evidence>
<name>A0A084ER49_SPHYA</name>
<dbReference type="Proteomes" id="UP000028534">
    <property type="component" value="Unassembled WGS sequence"/>
</dbReference>
<evidence type="ECO:0000313" key="2">
    <source>
        <dbReference type="EMBL" id="KEZ20441.1"/>
    </source>
</evidence>
<dbReference type="EMBL" id="JGVR01000004">
    <property type="protein sequence ID" value="KEZ20441.1"/>
    <property type="molecule type" value="Genomic_DNA"/>
</dbReference>
<feature type="compositionally biased region" description="Basic and acidic residues" evidence="1">
    <location>
        <begin position="8"/>
        <end position="31"/>
    </location>
</feature>
<feature type="region of interest" description="Disordered" evidence="1">
    <location>
        <begin position="160"/>
        <end position="196"/>
    </location>
</feature>
<evidence type="ECO:0000313" key="3">
    <source>
        <dbReference type="Proteomes" id="UP000028534"/>
    </source>
</evidence>
<dbReference type="PATRIC" id="fig|13690.10.peg.1205"/>
<feature type="region of interest" description="Disordered" evidence="1">
    <location>
        <begin position="1"/>
        <end position="52"/>
    </location>
</feature>
<comment type="caution">
    <text evidence="2">The sequence shown here is derived from an EMBL/GenBank/DDBJ whole genome shotgun (WGS) entry which is preliminary data.</text>
</comment>
<protein>
    <submittedName>
        <fullName evidence="2">Uncharacterized protein</fullName>
    </submittedName>
</protein>
<accession>A0A084ER49</accession>
<organism evidence="2 3">
    <name type="scientific">Sphingobium yanoikuyae</name>
    <name type="common">Sphingomonas yanoikuyae</name>
    <dbReference type="NCBI Taxonomy" id="13690"/>
    <lineage>
        <taxon>Bacteria</taxon>
        <taxon>Pseudomonadati</taxon>
        <taxon>Pseudomonadota</taxon>
        <taxon>Alphaproteobacteria</taxon>
        <taxon>Sphingomonadales</taxon>
        <taxon>Sphingomonadaceae</taxon>
        <taxon>Sphingobium</taxon>
    </lineage>
</organism>
<reference evidence="2 3" key="1">
    <citation type="submission" date="2014-03" db="EMBL/GenBank/DDBJ databases">
        <title>Genome sequence of Sphingobium yanoikuyae B1.</title>
        <authorList>
            <person name="Gan H.M."/>
            <person name="Gan H.Y."/>
            <person name="Savka M.A."/>
        </authorList>
    </citation>
    <scope>NUCLEOTIDE SEQUENCE [LARGE SCALE GENOMIC DNA]</scope>
    <source>
        <strain evidence="2 3">B1</strain>
    </source>
</reference>